<evidence type="ECO:0000313" key="5">
    <source>
        <dbReference type="Proteomes" id="UP001597533"/>
    </source>
</evidence>
<dbReference type="InterPro" id="IPR009465">
    <property type="entry name" value="Spondin_N"/>
</dbReference>
<dbReference type="PROSITE" id="PS51020">
    <property type="entry name" value="SPONDIN"/>
    <property type="match status" value="1"/>
</dbReference>
<dbReference type="RefSeq" id="WP_183489632.1">
    <property type="nucleotide sequence ID" value="NZ_JBHUOV010000005.1"/>
</dbReference>
<proteinExistence type="predicted"/>
<dbReference type="NCBIfam" id="TIGR04183">
    <property type="entry name" value="Por_Secre_tail"/>
    <property type="match status" value="1"/>
</dbReference>
<sequence length="309" mass="33742">MKKITLLLSLFLASIFATLQSQSIATYDIVFTSTWNASEHTNAMDMSLPGNAHWSKLVGVNHNSDVDFFEVGQMATLGVELIAENGTNDVFRDTDVQNAIDALDAQQYINGPSLSTAAGTITITGLEVNQDFPLLTLLSMVAPSPDWYIGLDGLNLLDASGNWKTSITIPMTFVYDAGTDSGSNYTSGNNDANLPISIFDMSNTIEPFNGNDIGFIEITLTNVLSVEDLNSIDAIKLFPNPSQGKVTITNTRDLETVEVYNILGRLVTRIQVQQNPTLELHLSHLSKGLYVVKMTDINTNTKTQKLILE</sequence>
<gene>
    <name evidence="4" type="ORF">ACFS5M_09815</name>
</gene>
<evidence type="ECO:0000259" key="3">
    <source>
        <dbReference type="PROSITE" id="PS51020"/>
    </source>
</evidence>
<dbReference type="InterPro" id="IPR038678">
    <property type="entry name" value="Spondin_N_sf"/>
</dbReference>
<dbReference type="Pfam" id="PF06468">
    <property type="entry name" value="Spond_N"/>
    <property type="match status" value="1"/>
</dbReference>
<organism evidence="4 5">
    <name type="scientific">Lacinutrix iliipiscaria</name>
    <dbReference type="NCBI Taxonomy" id="1230532"/>
    <lineage>
        <taxon>Bacteria</taxon>
        <taxon>Pseudomonadati</taxon>
        <taxon>Bacteroidota</taxon>
        <taxon>Flavobacteriia</taxon>
        <taxon>Flavobacteriales</taxon>
        <taxon>Flavobacteriaceae</taxon>
        <taxon>Lacinutrix</taxon>
    </lineage>
</organism>
<protein>
    <submittedName>
        <fullName evidence="4">Spondin domain-containing protein</fullName>
    </submittedName>
</protein>
<name>A0ABW5WMM2_9FLAO</name>
<evidence type="ECO:0000256" key="2">
    <source>
        <dbReference type="SAM" id="SignalP"/>
    </source>
</evidence>
<keyword evidence="1 2" id="KW-0732">Signal</keyword>
<dbReference type="NCBIfam" id="NF038123">
    <property type="entry name" value="NF038123_dom"/>
    <property type="match status" value="1"/>
</dbReference>
<comment type="caution">
    <text evidence="4">The sequence shown here is derived from an EMBL/GenBank/DDBJ whole genome shotgun (WGS) entry which is preliminary data.</text>
</comment>
<feature type="chain" id="PRO_5045616034" evidence="2">
    <location>
        <begin position="20"/>
        <end position="309"/>
    </location>
</feature>
<dbReference type="InterPro" id="IPR051418">
    <property type="entry name" value="Spondin/Thrombospondin_T1"/>
</dbReference>
<evidence type="ECO:0000313" key="4">
    <source>
        <dbReference type="EMBL" id="MFD2823967.1"/>
    </source>
</evidence>
<dbReference type="InterPro" id="IPR026444">
    <property type="entry name" value="Secre_tail"/>
</dbReference>
<dbReference type="EMBL" id="JBHUOV010000005">
    <property type="protein sequence ID" value="MFD2823967.1"/>
    <property type="molecule type" value="Genomic_DNA"/>
</dbReference>
<reference evidence="5" key="1">
    <citation type="journal article" date="2019" name="Int. J. Syst. Evol. Microbiol.">
        <title>The Global Catalogue of Microorganisms (GCM) 10K type strain sequencing project: providing services to taxonomists for standard genome sequencing and annotation.</title>
        <authorList>
            <consortium name="The Broad Institute Genomics Platform"/>
            <consortium name="The Broad Institute Genome Sequencing Center for Infectious Disease"/>
            <person name="Wu L."/>
            <person name="Ma J."/>
        </authorList>
    </citation>
    <scope>NUCLEOTIDE SEQUENCE [LARGE SCALE GENOMIC DNA]</scope>
    <source>
        <strain evidence="5">KCTC 32141</strain>
    </source>
</reference>
<feature type="signal peptide" evidence="2">
    <location>
        <begin position="1"/>
        <end position="19"/>
    </location>
</feature>
<evidence type="ECO:0000256" key="1">
    <source>
        <dbReference type="ARBA" id="ARBA00022729"/>
    </source>
</evidence>
<dbReference type="PANTHER" id="PTHR11311">
    <property type="entry name" value="SPONDIN"/>
    <property type="match status" value="1"/>
</dbReference>
<dbReference type="Pfam" id="PF18962">
    <property type="entry name" value="Por_Secre_tail"/>
    <property type="match status" value="1"/>
</dbReference>
<keyword evidence="5" id="KW-1185">Reference proteome</keyword>
<dbReference type="Gene3D" id="2.60.40.2130">
    <property type="entry name" value="F-spondin domain"/>
    <property type="match status" value="1"/>
</dbReference>
<accession>A0ABW5WMM2</accession>
<feature type="domain" description="Spondin" evidence="3">
    <location>
        <begin position="15"/>
        <end position="210"/>
    </location>
</feature>
<dbReference type="PANTHER" id="PTHR11311:SF15">
    <property type="entry name" value="SPONDIN-2"/>
    <property type="match status" value="1"/>
</dbReference>
<dbReference type="Proteomes" id="UP001597533">
    <property type="component" value="Unassembled WGS sequence"/>
</dbReference>